<dbReference type="RefSeq" id="WP_004337077.1">
    <property type="nucleotide sequence ID" value="NZ_AMXE01000025.1"/>
</dbReference>
<reference evidence="4 5" key="1">
    <citation type="submission" date="2012-09" db="EMBL/GenBank/DDBJ databases">
        <title>Draft Genome Sequences of 6 Strains from Genus Thauera.</title>
        <authorList>
            <person name="Liu B."/>
            <person name="Shapleigh J.P."/>
            <person name="Frostegard A.H."/>
        </authorList>
    </citation>
    <scope>NUCLEOTIDE SEQUENCE [LARGE SCALE GENOMIC DNA]</scope>
    <source>
        <strain evidence="5">47Lol / DSM 12138</strain>
    </source>
</reference>
<protein>
    <submittedName>
        <fullName evidence="4">Transcriptional regulator</fullName>
    </submittedName>
</protein>
<evidence type="ECO:0000259" key="3">
    <source>
        <dbReference type="PROSITE" id="PS50977"/>
    </source>
</evidence>
<dbReference type="PANTHER" id="PTHR30055">
    <property type="entry name" value="HTH-TYPE TRANSCRIPTIONAL REGULATOR RUTR"/>
    <property type="match status" value="1"/>
</dbReference>
<dbReference type="InterPro" id="IPR001647">
    <property type="entry name" value="HTH_TetR"/>
</dbReference>
<evidence type="ECO:0000313" key="4">
    <source>
        <dbReference type="EMBL" id="ENO88506.1"/>
    </source>
</evidence>
<dbReference type="GO" id="GO:0003700">
    <property type="term" value="F:DNA-binding transcription factor activity"/>
    <property type="evidence" value="ECO:0007669"/>
    <property type="project" value="TreeGrafter"/>
</dbReference>
<dbReference type="InterPro" id="IPR036271">
    <property type="entry name" value="Tet_transcr_reg_TetR-rel_C_sf"/>
</dbReference>
<dbReference type="STRING" id="1123367.GCA_000621305_03590"/>
<proteinExistence type="predicted"/>
<dbReference type="eggNOG" id="COG1309">
    <property type="taxonomic scope" value="Bacteria"/>
</dbReference>
<dbReference type="Proteomes" id="UP000013232">
    <property type="component" value="Unassembled WGS sequence"/>
</dbReference>
<dbReference type="OrthoDB" id="9809772at2"/>
<dbReference type="Gene3D" id="1.10.357.10">
    <property type="entry name" value="Tetracycline Repressor, domain 2"/>
    <property type="match status" value="1"/>
</dbReference>
<keyword evidence="1 2" id="KW-0238">DNA-binding</keyword>
<feature type="domain" description="HTH tetR-type" evidence="3">
    <location>
        <begin position="14"/>
        <end position="74"/>
    </location>
</feature>
<dbReference type="AlphaFoldDB" id="N6Y2T4"/>
<dbReference type="SUPFAM" id="SSF46689">
    <property type="entry name" value="Homeodomain-like"/>
    <property type="match status" value="1"/>
</dbReference>
<dbReference type="GO" id="GO:0000976">
    <property type="term" value="F:transcription cis-regulatory region binding"/>
    <property type="evidence" value="ECO:0007669"/>
    <property type="project" value="TreeGrafter"/>
</dbReference>
<name>N6Y2T4_THAL4</name>
<dbReference type="PRINTS" id="PR00455">
    <property type="entry name" value="HTHTETR"/>
</dbReference>
<gene>
    <name evidence="4" type="ORF">C666_08750</name>
</gene>
<dbReference type="InterPro" id="IPR050109">
    <property type="entry name" value="HTH-type_TetR-like_transc_reg"/>
</dbReference>
<feature type="DNA-binding region" description="H-T-H motif" evidence="2">
    <location>
        <begin position="37"/>
        <end position="56"/>
    </location>
</feature>
<dbReference type="SUPFAM" id="SSF48498">
    <property type="entry name" value="Tetracyclin repressor-like, C-terminal domain"/>
    <property type="match status" value="1"/>
</dbReference>
<evidence type="ECO:0000256" key="1">
    <source>
        <dbReference type="ARBA" id="ARBA00023125"/>
    </source>
</evidence>
<dbReference type="Pfam" id="PF00440">
    <property type="entry name" value="TetR_N"/>
    <property type="match status" value="1"/>
</dbReference>
<comment type="caution">
    <text evidence="4">The sequence shown here is derived from an EMBL/GenBank/DDBJ whole genome shotgun (WGS) entry which is preliminary data.</text>
</comment>
<evidence type="ECO:0000256" key="2">
    <source>
        <dbReference type="PROSITE-ProRule" id="PRU00335"/>
    </source>
</evidence>
<keyword evidence="5" id="KW-1185">Reference proteome</keyword>
<accession>N6Y2T4</accession>
<evidence type="ECO:0000313" key="5">
    <source>
        <dbReference type="Proteomes" id="UP000013232"/>
    </source>
</evidence>
<sequence length="226" mass="24311">MAYRKTERVEARLADNRQRILDAARRLVSEGGWAEAQISHVASAAGIATGSVYRYFPSKADLCVEVLSVVSQREVDVLEAIANSADAPCQTLHVAVSAFVERAMRNRRLAYALIAEPCDREIDEARLVYRHAISKQIMRIVKDGQAAGDFRADLDPSIAATVIVGGFMESLIGPLSPLNADFDRSGTHGPDAVRALASQIADVCCAAVTAQPGKAASSEPHPRRQA</sequence>
<dbReference type="PROSITE" id="PS50977">
    <property type="entry name" value="HTH_TETR_2"/>
    <property type="match status" value="1"/>
</dbReference>
<organism evidence="4 5">
    <name type="scientific">Thauera linaloolentis (strain DSM 12138 / JCM 21573 / CCUG 41526 / CIP 105981 / IAM 15112 / NBRC 102519 / 47Lol)</name>
    <dbReference type="NCBI Taxonomy" id="1123367"/>
    <lineage>
        <taxon>Bacteria</taxon>
        <taxon>Pseudomonadati</taxon>
        <taxon>Pseudomonadota</taxon>
        <taxon>Betaproteobacteria</taxon>
        <taxon>Rhodocyclales</taxon>
        <taxon>Zoogloeaceae</taxon>
        <taxon>Thauera</taxon>
    </lineage>
</organism>
<dbReference type="InterPro" id="IPR009057">
    <property type="entry name" value="Homeodomain-like_sf"/>
</dbReference>
<dbReference type="PANTHER" id="PTHR30055:SF226">
    <property type="entry name" value="HTH-TYPE TRANSCRIPTIONAL REGULATOR PKSA"/>
    <property type="match status" value="1"/>
</dbReference>
<dbReference type="EMBL" id="AMXE01000025">
    <property type="protein sequence ID" value="ENO88506.1"/>
    <property type="molecule type" value="Genomic_DNA"/>
</dbReference>